<keyword evidence="2" id="KW-1133">Transmembrane helix</keyword>
<feature type="transmembrane region" description="Helical" evidence="2">
    <location>
        <begin position="527"/>
        <end position="545"/>
    </location>
</feature>
<feature type="transmembrane region" description="Helical" evidence="2">
    <location>
        <begin position="138"/>
        <end position="155"/>
    </location>
</feature>
<dbReference type="EMBL" id="JAOCZP010000001">
    <property type="protein sequence ID" value="MCT7374055.1"/>
    <property type="molecule type" value="Genomic_DNA"/>
</dbReference>
<evidence type="ECO:0000313" key="4">
    <source>
        <dbReference type="EMBL" id="MCT7374055.1"/>
    </source>
</evidence>
<comment type="caution">
    <text evidence="4">The sequence shown here is derived from an EMBL/GenBank/DDBJ whole genome shotgun (WGS) entry which is preliminary data.</text>
</comment>
<comment type="subcellular location">
    <subcellularLocation>
        <location evidence="1">Cell inner membrane</location>
        <topology evidence="1">Multi-pass membrane protein</topology>
    </subcellularLocation>
</comment>
<keyword evidence="2" id="KW-0472">Membrane</keyword>
<feature type="transmembrane region" description="Helical" evidence="2">
    <location>
        <begin position="224"/>
        <end position="254"/>
    </location>
</feature>
<feature type="transmembrane region" description="Helical" evidence="2">
    <location>
        <begin position="13"/>
        <end position="31"/>
    </location>
</feature>
<feature type="transmembrane region" description="Helical" evidence="2">
    <location>
        <begin position="565"/>
        <end position="583"/>
    </location>
</feature>
<feature type="transmembrane region" description="Helical" evidence="2">
    <location>
        <begin position="439"/>
        <end position="459"/>
    </location>
</feature>
<evidence type="ECO:0000256" key="1">
    <source>
        <dbReference type="RuleBase" id="RU369079"/>
    </source>
</evidence>
<reference evidence="4 5" key="1">
    <citation type="submission" date="2022-09" db="EMBL/GenBank/DDBJ databases">
        <title>Chelativorans salina sp. nov., a novel slightly halophilic bacterium isolated from a saline lake sediment enrichment.</title>
        <authorList>
            <person name="Gao L."/>
            <person name="Fang B.-Z."/>
            <person name="Li W.-J."/>
        </authorList>
    </citation>
    <scope>NUCLEOTIDE SEQUENCE [LARGE SCALE GENOMIC DNA]</scope>
    <source>
        <strain evidence="4 5">EGI FJ00035</strain>
    </source>
</reference>
<dbReference type="Pfam" id="PF06808">
    <property type="entry name" value="DctM"/>
    <property type="match status" value="1"/>
</dbReference>
<name>A0ABT2LHS7_9HYPH</name>
<feature type="transmembrane region" description="Helical" evidence="2">
    <location>
        <begin position="595"/>
        <end position="621"/>
    </location>
</feature>
<protein>
    <submittedName>
        <fullName evidence="4">TRAP transporter fused permease subunit</fullName>
    </submittedName>
</protein>
<accession>A0ABT2LHS7</accession>
<dbReference type="NCBIfam" id="TIGR02123">
    <property type="entry name" value="TRAP_fused"/>
    <property type="match status" value="1"/>
</dbReference>
<feature type="transmembrane region" description="Helical" evidence="2">
    <location>
        <begin position="410"/>
        <end position="433"/>
    </location>
</feature>
<proteinExistence type="predicted"/>
<evidence type="ECO:0000256" key="2">
    <source>
        <dbReference type="SAM" id="Phobius"/>
    </source>
</evidence>
<evidence type="ECO:0000259" key="3">
    <source>
        <dbReference type="Pfam" id="PF06808"/>
    </source>
</evidence>
<dbReference type="RefSeq" id="WP_260900407.1">
    <property type="nucleotide sequence ID" value="NZ_JAOCZP010000001.1"/>
</dbReference>
<comment type="function">
    <text evidence="1">Part of the tripartite ATP-independent periplasmic (TRAP) transport system.</text>
</comment>
<dbReference type="InterPro" id="IPR011853">
    <property type="entry name" value="TRAP_DctM-Dct_fused"/>
</dbReference>
<feature type="transmembrane region" description="Helical" evidence="2">
    <location>
        <begin position="466"/>
        <end position="486"/>
    </location>
</feature>
<feature type="transmembrane region" description="Helical" evidence="2">
    <location>
        <begin position="371"/>
        <end position="389"/>
    </location>
</feature>
<feature type="transmembrane region" description="Helical" evidence="2">
    <location>
        <begin position="116"/>
        <end position="133"/>
    </location>
</feature>
<feature type="transmembrane region" description="Helical" evidence="2">
    <location>
        <begin position="175"/>
        <end position="197"/>
    </location>
</feature>
<dbReference type="PANTHER" id="PTHR43849:SF2">
    <property type="entry name" value="BLL3936 PROTEIN"/>
    <property type="match status" value="1"/>
</dbReference>
<keyword evidence="1" id="KW-0813">Transport</keyword>
<sequence>MEDVKPGTPRFDVRMRVVLTLSFLMALIPLAHKMPSFGPLPSLGPFEAEPFRSSVMAFCLLICVVLHPFGINREGKPRPLGLLVDATLLAVGLWACWRFYVDVTAMHTSIVFFEEWQAWTALGVCVVLIIMTWRIWGAALAIVSSVALAWFLWSFRDDWVQAATENLWLVLDDGVLGNVTDVVLSTVFPFIVLGAMLEGTGAGGSMIRISYHLMRRFRGGPAHAAILASAFFGAISGSAVANVVGTGVITIPLIKRRKFSPEFAGGVEAAASTGGQVMPPIMGAAALVMADLVGLNYLLIITAALIPALAYYGALFASVVFECRRLNVEVAETVEADLAVTPQDWLNLILVAAPLLAIVTCLIIGLSPTGAALTALALLIPLSFLNPAVRRRPFALVEAFAHGGLSFARLMMAVGAIGIVIASMSSTGLPTMFALQLDAFSAHSLLITLIVAAIGCIMLGMGMPTLPAYLTIIIISGSSMMALGLAPLTAHFFVFYFGVASAITPPVAIAAYAAAAISGGNPIRTGVAAVRIGGAIFAIPFMFVFNPEMLVVSQAAADAGPASVLLVILRTGLMVWMMTSAANRYDARRLHPWEIVLRLTLAAALIVPAPPIHWAAIAVALGSVVWHRYSPKVASARETSS</sequence>
<dbReference type="Proteomes" id="UP001320831">
    <property type="component" value="Unassembled WGS sequence"/>
</dbReference>
<keyword evidence="5" id="KW-1185">Reference proteome</keyword>
<feature type="transmembrane region" description="Helical" evidence="2">
    <location>
        <begin position="51"/>
        <end position="70"/>
    </location>
</feature>
<evidence type="ECO:0000313" key="5">
    <source>
        <dbReference type="Proteomes" id="UP001320831"/>
    </source>
</evidence>
<keyword evidence="1" id="KW-1003">Cell membrane</keyword>
<keyword evidence="1" id="KW-0997">Cell inner membrane</keyword>
<keyword evidence="2" id="KW-0812">Transmembrane</keyword>
<dbReference type="InterPro" id="IPR010656">
    <property type="entry name" value="DctM"/>
</dbReference>
<feature type="transmembrane region" description="Helical" evidence="2">
    <location>
        <begin position="492"/>
        <end position="515"/>
    </location>
</feature>
<feature type="domain" description="TRAP C4-dicarboxylate transport system permease DctM subunit" evidence="3">
    <location>
        <begin position="125"/>
        <end position="553"/>
    </location>
</feature>
<gene>
    <name evidence="4" type="ORF">N5A92_03265</name>
</gene>
<feature type="transmembrane region" description="Helical" evidence="2">
    <location>
        <begin position="82"/>
        <end position="101"/>
    </location>
</feature>
<dbReference type="PANTHER" id="PTHR43849">
    <property type="entry name" value="BLL3936 PROTEIN"/>
    <property type="match status" value="1"/>
</dbReference>
<feature type="transmembrane region" description="Helical" evidence="2">
    <location>
        <begin position="345"/>
        <end position="365"/>
    </location>
</feature>
<organism evidence="4 5">
    <name type="scientific">Chelativorans salis</name>
    <dbReference type="NCBI Taxonomy" id="2978478"/>
    <lineage>
        <taxon>Bacteria</taxon>
        <taxon>Pseudomonadati</taxon>
        <taxon>Pseudomonadota</taxon>
        <taxon>Alphaproteobacteria</taxon>
        <taxon>Hyphomicrobiales</taxon>
        <taxon>Phyllobacteriaceae</taxon>
        <taxon>Chelativorans</taxon>
    </lineage>
</organism>
<feature type="transmembrane region" description="Helical" evidence="2">
    <location>
        <begin position="297"/>
        <end position="321"/>
    </location>
</feature>